<gene>
    <name evidence="2" type="ORF">RHSIM_Rhsim01G0007300</name>
</gene>
<feature type="compositionally biased region" description="Polar residues" evidence="1">
    <location>
        <begin position="39"/>
        <end position="58"/>
    </location>
</feature>
<sequence>MANTSTRFAWDTAMAGRSDAYAVSAWVQESSGEHPGWSESKTVTKQGGQQSIVQQTSRAKYEDKVTGSYERYTAKETVSSGQQFVERSTGRVGFKDEQQRSSTVKIGDKSGYTEYHSEQKVKRVNFENSGNTSRGKNKYY</sequence>
<dbReference type="EMBL" id="WJXA01000001">
    <property type="protein sequence ID" value="KAF7154191.1"/>
    <property type="molecule type" value="Genomic_DNA"/>
</dbReference>
<evidence type="ECO:0000256" key="1">
    <source>
        <dbReference type="SAM" id="MobiDB-lite"/>
    </source>
</evidence>
<reference evidence="2" key="1">
    <citation type="submission" date="2019-11" db="EMBL/GenBank/DDBJ databases">
        <authorList>
            <person name="Liu Y."/>
            <person name="Hou J."/>
            <person name="Li T.-Q."/>
            <person name="Guan C.-H."/>
            <person name="Wu X."/>
            <person name="Wu H.-Z."/>
            <person name="Ling F."/>
            <person name="Zhang R."/>
            <person name="Shi X.-G."/>
            <person name="Ren J.-P."/>
            <person name="Chen E.-F."/>
            <person name="Sun J.-M."/>
        </authorList>
    </citation>
    <scope>NUCLEOTIDE SEQUENCE</scope>
    <source>
        <strain evidence="2">Adult_tree_wgs_1</strain>
        <tissue evidence="2">Leaves</tissue>
    </source>
</reference>
<organism evidence="2 3">
    <name type="scientific">Rhododendron simsii</name>
    <name type="common">Sims's rhododendron</name>
    <dbReference type="NCBI Taxonomy" id="118357"/>
    <lineage>
        <taxon>Eukaryota</taxon>
        <taxon>Viridiplantae</taxon>
        <taxon>Streptophyta</taxon>
        <taxon>Embryophyta</taxon>
        <taxon>Tracheophyta</taxon>
        <taxon>Spermatophyta</taxon>
        <taxon>Magnoliopsida</taxon>
        <taxon>eudicotyledons</taxon>
        <taxon>Gunneridae</taxon>
        <taxon>Pentapetalae</taxon>
        <taxon>asterids</taxon>
        <taxon>Ericales</taxon>
        <taxon>Ericaceae</taxon>
        <taxon>Ericoideae</taxon>
        <taxon>Rhodoreae</taxon>
        <taxon>Rhododendron</taxon>
    </lineage>
</organism>
<comment type="caution">
    <text evidence="2">The sequence shown here is derived from an EMBL/GenBank/DDBJ whole genome shotgun (WGS) entry which is preliminary data.</text>
</comment>
<evidence type="ECO:0000313" key="3">
    <source>
        <dbReference type="Proteomes" id="UP000626092"/>
    </source>
</evidence>
<dbReference type="AlphaFoldDB" id="A0A834HKM2"/>
<feature type="region of interest" description="Disordered" evidence="1">
    <location>
        <begin position="31"/>
        <end position="60"/>
    </location>
</feature>
<protein>
    <submittedName>
        <fullName evidence="2">Uncharacterized protein</fullName>
    </submittedName>
</protein>
<evidence type="ECO:0000313" key="2">
    <source>
        <dbReference type="EMBL" id="KAF7154191.1"/>
    </source>
</evidence>
<feature type="region of interest" description="Disordered" evidence="1">
    <location>
        <begin position="89"/>
        <end position="111"/>
    </location>
</feature>
<keyword evidence="3" id="KW-1185">Reference proteome</keyword>
<dbReference type="OrthoDB" id="1429861at2759"/>
<proteinExistence type="predicted"/>
<name>A0A834HKM2_RHOSS</name>
<accession>A0A834HKM2</accession>
<dbReference type="Proteomes" id="UP000626092">
    <property type="component" value="Unassembled WGS sequence"/>
</dbReference>